<dbReference type="GO" id="GO:0019901">
    <property type="term" value="F:protein kinase binding"/>
    <property type="evidence" value="ECO:0007669"/>
    <property type="project" value="InterPro"/>
</dbReference>
<dbReference type="SUPFAM" id="SSF47954">
    <property type="entry name" value="Cyclin-like"/>
    <property type="match status" value="1"/>
</dbReference>
<dbReference type="OrthoDB" id="10250320at2759"/>
<name>A0A367IMH7_RHIST</name>
<dbReference type="InterPro" id="IPR013922">
    <property type="entry name" value="Cyclin_PHO80-like"/>
</dbReference>
<dbReference type="PANTHER" id="PTHR15615:SF10">
    <property type="entry name" value="PHO85 CYCLIN-2-RELATED"/>
    <property type="match status" value="1"/>
</dbReference>
<dbReference type="GO" id="GO:0005634">
    <property type="term" value="C:nucleus"/>
    <property type="evidence" value="ECO:0007669"/>
    <property type="project" value="TreeGrafter"/>
</dbReference>
<dbReference type="Gene3D" id="1.10.472.10">
    <property type="entry name" value="Cyclin-like"/>
    <property type="match status" value="1"/>
</dbReference>
<protein>
    <recommendedName>
        <fullName evidence="1">Cyclin N-terminal domain-containing protein</fullName>
    </recommendedName>
</protein>
<evidence type="ECO:0000313" key="3">
    <source>
        <dbReference type="Proteomes" id="UP000253551"/>
    </source>
</evidence>
<evidence type="ECO:0000313" key="2">
    <source>
        <dbReference type="EMBL" id="RCH78843.1"/>
    </source>
</evidence>
<keyword evidence="3" id="KW-1185">Reference proteome</keyword>
<dbReference type="CDD" id="cd20557">
    <property type="entry name" value="CYCLIN_ScPCL1-like"/>
    <property type="match status" value="1"/>
</dbReference>
<evidence type="ECO:0000259" key="1">
    <source>
        <dbReference type="Pfam" id="PF00134"/>
    </source>
</evidence>
<accession>A0A367IMH7</accession>
<dbReference type="Pfam" id="PF00134">
    <property type="entry name" value="Cyclin_N"/>
    <property type="match status" value="1"/>
</dbReference>
<dbReference type="AlphaFoldDB" id="A0A367IMH7"/>
<reference evidence="2 3" key="1">
    <citation type="journal article" date="2018" name="G3 (Bethesda)">
        <title>Phylogenetic and Phylogenomic Definition of Rhizopus Species.</title>
        <authorList>
            <person name="Gryganskyi A.P."/>
            <person name="Golan J."/>
            <person name="Dolatabadi S."/>
            <person name="Mondo S."/>
            <person name="Robb S."/>
            <person name="Idnurm A."/>
            <person name="Muszewska A."/>
            <person name="Steczkiewicz K."/>
            <person name="Masonjones S."/>
            <person name="Liao H.L."/>
            <person name="Gajdeczka M.T."/>
            <person name="Anike F."/>
            <person name="Vuek A."/>
            <person name="Anishchenko I.M."/>
            <person name="Voigt K."/>
            <person name="de Hoog G.S."/>
            <person name="Smith M.E."/>
            <person name="Heitman J."/>
            <person name="Vilgalys R."/>
            <person name="Stajich J.E."/>
        </authorList>
    </citation>
    <scope>NUCLEOTIDE SEQUENCE [LARGE SCALE GENOMIC DNA]</scope>
    <source>
        <strain evidence="2 3">LSU 92-RS-03</strain>
    </source>
</reference>
<dbReference type="GO" id="GO:0000307">
    <property type="term" value="C:cyclin-dependent protein kinase holoenzyme complex"/>
    <property type="evidence" value="ECO:0007669"/>
    <property type="project" value="TreeGrafter"/>
</dbReference>
<dbReference type="InterPro" id="IPR036915">
    <property type="entry name" value="Cyclin-like_sf"/>
</dbReference>
<dbReference type="STRING" id="4846.A0A367IMH7"/>
<dbReference type="Proteomes" id="UP000253551">
    <property type="component" value="Unassembled WGS sequence"/>
</dbReference>
<dbReference type="EMBL" id="PJQM01006961">
    <property type="protein sequence ID" value="RCH78843.1"/>
    <property type="molecule type" value="Genomic_DNA"/>
</dbReference>
<organism evidence="2 3">
    <name type="scientific">Rhizopus stolonifer</name>
    <name type="common">Rhizopus nigricans</name>
    <dbReference type="NCBI Taxonomy" id="4846"/>
    <lineage>
        <taxon>Eukaryota</taxon>
        <taxon>Fungi</taxon>
        <taxon>Fungi incertae sedis</taxon>
        <taxon>Mucoromycota</taxon>
        <taxon>Mucoromycotina</taxon>
        <taxon>Mucoromycetes</taxon>
        <taxon>Mucorales</taxon>
        <taxon>Mucorineae</taxon>
        <taxon>Rhizopodaceae</taxon>
        <taxon>Rhizopus</taxon>
    </lineage>
</organism>
<comment type="caution">
    <text evidence="2">The sequence shown here is derived from an EMBL/GenBank/DDBJ whole genome shotgun (WGS) entry which is preliminary data.</text>
</comment>
<proteinExistence type="predicted"/>
<dbReference type="GO" id="GO:0016538">
    <property type="term" value="F:cyclin-dependent protein serine/threonine kinase regulator activity"/>
    <property type="evidence" value="ECO:0007669"/>
    <property type="project" value="TreeGrafter"/>
</dbReference>
<gene>
    <name evidence="2" type="ORF">CU098_005658</name>
</gene>
<sequence>MEKTILKEILDLIKRPASSELLAHVCDQASLVIPCYPTTNNANTLATTDGKYGVLPPLASFIGFMVKRASVRVGTLLGCLVFLQRLQQTLFHVAKGMPCTSYRIFLATLIVTSKSLHDTSPKNKHWARYASYFTLPEINLMEKQLLSLLNYHVIISPSDLANVYIRFKKSCLSPTIQSPVFMKPVPAVLTSTHTNDIDMPSYAALYSHSNKKFSLSNTSLSSTESDSSVDTLTDEQTTQHYFAQSMEDKLPPKVHCKSRKPFLVNILLYDKDSN</sequence>
<feature type="domain" description="Cyclin N-terminal" evidence="1">
    <location>
        <begin position="58"/>
        <end position="153"/>
    </location>
</feature>
<dbReference type="InterPro" id="IPR006671">
    <property type="entry name" value="Cyclin_N"/>
</dbReference>
<dbReference type="PANTHER" id="PTHR15615">
    <property type="match status" value="1"/>
</dbReference>